<comment type="subunit">
    <text evidence="5 12">Heterotrimer of an alpha, a beta and a gamma subunit.</text>
</comment>
<keyword evidence="10 12" id="KW-0472">Membrane</keyword>
<dbReference type="GO" id="GO:0006814">
    <property type="term" value="P:sodium ion transport"/>
    <property type="evidence" value="ECO:0007669"/>
    <property type="project" value="UniProtKB-UniRule"/>
</dbReference>
<feature type="transmembrane region" description="Helical" evidence="13">
    <location>
        <begin position="312"/>
        <end position="330"/>
    </location>
</feature>
<dbReference type="GO" id="GO:0015451">
    <property type="term" value="F:decarboxylation-driven active transmembrane transporter activity"/>
    <property type="evidence" value="ECO:0007669"/>
    <property type="project" value="UniProtKB-EC"/>
</dbReference>
<feature type="transmembrane region" description="Helical" evidence="13">
    <location>
        <begin position="266"/>
        <end position="292"/>
    </location>
</feature>
<accession>A0A2M8RUF2</accession>
<reference evidence="14 15" key="1">
    <citation type="submission" date="2017-11" db="EMBL/GenBank/DDBJ databases">
        <title>Reclassification of Bisgaard taxon 5 as Caviibacterium pharyngocola gen. nov., sp. nov.</title>
        <authorList>
            <person name="Christensen H."/>
        </authorList>
    </citation>
    <scope>NUCLEOTIDE SEQUENCE [LARGE SCALE GENOMIC DNA]</scope>
    <source>
        <strain evidence="14 15">7_3</strain>
    </source>
</reference>
<dbReference type="PANTHER" id="PTHR35806">
    <property type="entry name" value="OXALOACETATE DECARBOXYLASE BETA CHAIN 2"/>
    <property type="match status" value="1"/>
</dbReference>
<evidence type="ECO:0000256" key="11">
    <source>
        <dbReference type="ARBA" id="ARBA00048176"/>
    </source>
</evidence>
<comment type="subcellular location">
    <subcellularLocation>
        <location evidence="3">Cell membrane</location>
        <topology evidence="3">Multi-pass membrane protein</topology>
    </subcellularLocation>
</comment>
<dbReference type="GO" id="GO:0005886">
    <property type="term" value="C:plasma membrane"/>
    <property type="evidence" value="ECO:0007669"/>
    <property type="project" value="UniProtKB-SubCell"/>
</dbReference>
<organism evidence="14 15">
    <name type="scientific">Caviibacterium pharyngocola</name>
    <dbReference type="NCBI Taxonomy" id="28159"/>
    <lineage>
        <taxon>Bacteria</taxon>
        <taxon>Pseudomonadati</taxon>
        <taxon>Pseudomonadota</taxon>
        <taxon>Gammaproteobacteria</taxon>
        <taxon>Pasteurellales</taxon>
        <taxon>Pasteurellaceae</taxon>
        <taxon>Caviibacterium</taxon>
    </lineage>
</organism>
<dbReference type="EC" id="7.2.4.2" evidence="12"/>
<evidence type="ECO:0000256" key="7">
    <source>
        <dbReference type="ARBA" id="ARBA00022692"/>
    </source>
</evidence>
<evidence type="ECO:0000256" key="5">
    <source>
        <dbReference type="ARBA" id="ARBA00011869"/>
    </source>
</evidence>
<feature type="transmembrane region" description="Helical" evidence="13">
    <location>
        <begin position="342"/>
        <end position="360"/>
    </location>
</feature>
<evidence type="ECO:0000256" key="13">
    <source>
        <dbReference type="SAM" id="Phobius"/>
    </source>
</evidence>
<dbReference type="RefSeq" id="WP_100297243.1">
    <property type="nucleotide sequence ID" value="NZ_PHGZ01000020.1"/>
</dbReference>
<keyword evidence="12" id="KW-0915">Sodium</keyword>
<keyword evidence="6 12" id="KW-1003">Cell membrane</keyword>
<dbReference type="GO" id="GO:0016829">
    <property type="term" value="F:lyase activity"/>
    <property type="evidence" value="ECO:0007669"/>
    <property type="project" value="UniProtKB-KW"/>
</dbReference>
<keyword evidence="12" id="KW-0739">Sodium transport</keyword>
<proteinExistence type="inferred from homology"/>
<name>A0A2M8RUF2_9PAST</name>
<comment type="caution">
    <text evidence="14">The sequence shown here is derived from an EMBL/GenBank/DDBJ whole genome shotgun (WGS) entry which is preliminary data.</text>
</comment>
<feature type="transmembrane region" description="Helical" evidence="13">
    <location>
        <begin position="125"/>
        <end position="148"/>
    </location>
</feature>
<evidence type="ECO:0000256" key="3">
    <source>
        <dbReference type="ARBA" id="ARBA00004651"/>
    </source>
</evidence>
<gene>
    <name evidence="14" type="ORF">CVP04_09365</name>
</gene>
<dbReference type="EMBL" id="PHGZ01000020">
    <property type="protein sequence ID" value="PJG82532.1"/>
    <property type="molecule type" value="Genomic_DNA"/>
</dbReference>
<feature type="transmembrane region" description="Helical" evidence="13">
    <location>
        <begin position="218"/>
        <end position="236"/>
    </location>
</feature>
<keyword evidence="8" id="KW-1278">Translocase</keyword>
<comment type="cofactor">
    <cofactor evidence="1">
        <name>Na(+)</name>
        <dbReference type="ChEBI" id="CHEBI:29101"/>
    </cofactor>
</comment>
<dbReference type="PIRSF" id="PIRSF015658">
    <property type="entry name" value="MmdB_OadB"/>
    <property type="match status" value="1"/>
</dbReference>
<keyword evidence="7 13" id="KW-0812">Transmembrane</keyword>
<evidence type="ECO:0000256" key="9">
    <source>
        <dbReference type="ARBA" id="ARBA00022989"/>
    </source>
</evidence>
<dbReference type="OrthoDB" id="9783838at2"/>
<dbReference type="AlphaFoldDB" id="A0A2M8RUF2"/>
<evidence type="ECO:0000256" key="1">
    <source>
        <dbReference type="ARBA" id="ARBA00001959"/>
    </source>
</evidence>
<sequence length="434" mass="45170">MESILALIRGMGIMNMEIGQAIMLAVSLLLLWLAIARKFEPLLLLPIGFGGLLSNIPEAGLAMTALDNLLHSGSAQQLAVIAAKLNTVADPAAIKTALNSALPSVVNELETLAGDMGYTAGVLALFYKVAIGYGVAPLIIFMGVGAMTDFGPLLANPRTLLLGAAAQFGIFATVLGALGLNWLGVIDFTLPQAAAIGIIGGADGPTAIYLASKLAPELLGAIAVAAYSYMALVPLIQPPIMKALTTQQERKIRMVQMRNVSNREKILFPIVLLVLVALLLPDAAPLLGMFCFGNLMRVSGVVERLNDTAQNALINIVTIFLGLSVGAKLVADKFLQPQTLGILVLGMIAFGIGTASGVLMAKLMNRFTKNPINPLIGAAGVSAVPMAARVANKVGLEADHQNFLLMHAMGPNVAGVIGSAIAAGVMLKYISAMM</sequence>
<comment type="catalytic activity">
    <reaction evidence="11 12">
        <text>oxaloacetate + 2 Na(+)(in) + H(+) = pyruvate + 2 Na(+)(out) + CO2</text>
        <dbReference type="Rhea" id="RHEA:57724"/>
        <dbReference type="ChEBI" id="CHEBI:15361"/>
        <dbReference type="ChEBI" id="CHEBI:15378"/>
        <dbReference type="ChEBI" id="CHEBI:16452"/>
        <dbReference type="ChEBI" id="CHEBI:16526"/>
        <dbReference type="ChEBI" id="CHEBI:29101"/>
        <dbReference type="EC" id="7.2.4.2"/>
    </reaction>
</comment>
<evidence type="ECO:0000313" key="14">
    <source>
        <dbReference type="EMBL" id="PJG82532.1"/>
    </source>
</evidence>
<evidence type="ECO:0000256" key="2">
    <source>
        <dbReference type="ARBA" id="ARBA00003002"/>
    </source>
</evidence>
<keyword evidence="9 13" id="KW-1133">Transmembrane helix</keyword>
<keyword evidence="14" id="KW-0456">Lyase</keyword>
<keyword evidence="15" id="KW-1185">Reference proteome</keyword>
<dbReference type="Proteomes" id="UP000230282">
    <property type="component" value="Unassembled WGS sequence"/>
</dbReference>
<dbReference type="NCBIfam" id="TIGR01109">
    <property type="entry name" value="Na_pump_decarbB"/>
    <property type="match status" value="1"/>
</dbReference>
<feature type="transmembrane region" description="Helical" evidence="13">
    <location>
        <begin position="160"/>
        <end position="184"/>
    </location>
</feature>
<keyword evidence="12" id="KW-0813">Transport</keyword>
<comment type="function">
    <text evidence="2 12">Catalyzes the decarboxylation of oxaloacetate coupled to Na(+) translocation.</text>
</comment>
<feature type="transmembrane region" description="Helical" evidence="13">
    <location>
        <begin position="411"/>
        <end position="430"/>
    </location>
</feature>
<dbReference type="Pfam" id="PF03977">
    <property type="entry name" value="OAD_beta"/>
    <property type="match status" value="1"/>
</dbReference>
<dbReference type="InterPro" id="IPR005661">
    <property type="entry name" value="OadB_MmdB"/>
</dbReference>
<evidence type="ECO:0000313" key="15">
    <source>
        <dbReference type="Proteomes" id="UP000230282"/>
    </source>
</evidence>
<evidence type="ECO:0000256" key="4">
    <source>
        <dbReference type="ARBA" id="ARBA00010924"/>
    </source>
</evidence>
<comment type="similarity">
    <text evidence="4 12">Belongs to the GcdB/MmdB/OadB family.</text>
</comment>
<evidence type="ECO:0000256" key="10">
    <source>
        <dbReference type="ARBA" id="ARBA00023136"/>
    </source>
</evidence>
<evidence type="ECO:0000256" key="6">
    <source>
        <dbReference type="ARBA" id="ARBA00022475"/>
    </source>
</evidence>
<dbReference type="PANTHER" id="PTHR35806:SF1">
    <property type="entry name" value="OXALOACETATE DECARBOXYLASE BETA CHAIN 2"/>
    <property type="match status" value="1"/>
</dbReference>
<evidence type="ECO:0000256" key="12">
    <source>
        <dbReference type="PIRNR" id="PIRNR015658"/>
    </source>
</evidence>
<evidence type="ECO:0000256" key="8">
    <source>
        <dbReference type="ARBA" id="ARBA00022967"/>
    </source>
</evidence>
<keyword evidence="12" id="KW-0406">Ion transport</keyword>
<protein>
    <recommendedName>
        <fullName evidence="12">Oxaloacetate decarboxylase beta chain</fullName>
        <ecNumber evidence="12">7.2.4.2</ecNumber>
    </recommendedName>
</protein>